<name>A0A8H5T8A1_FUSHE</name>
<comment type="caution">
    <text evidence="5">The sequence shown here is derived from an EMBL/GenBank/DDBJ whole genome shotgun (WGS) entry which is preliminary data.</text>
</comment>
<dbReference type="PROSITE" id="PS50297">
    <property type="entry name" value="ANK_REP_REGION"/>
    <property type="match status" value="5"/>
</dbReference>
<feature type="repeat" description="ANK" evidence="3">
    <location>
        <begin position="1187"/>
        <end position="1219"/>
    </location>
</feature>
<feature type="repeat" description="ANK" evidence="3">
    <location>
        <begin position="1120"/>
        <end position="1140"/>
    </location>
</feature>
<gene>
    <name evidence="5" type="ORF">FHETE_7046</name>
</gene>
<protein>
    <recommendedName>
        <fullName evidence="4">Nephrocystin 3-like N-terminal domain-containing protein</fullName>
    </recommendedName>
</protein>
<dbReference type="Proteomes" id="UP000567885">
    <property type="component" value="Unassembled WGS sequence"/>
</dbReference>
<evidence type="ECO:0000256" key="2">
    <source>
        <dbReference type="ARBA" id="ARBA00023043"/>
    </source>
</evidence>
<evidence type="ECO:0000313" key="5">
    <source>
        <dbReference type="EMBL" id="KAF5664455.1"/>
    </source>
</evidence>
<evidence type="ECO:0000313" key="6">
    <source>
        <dbReference type="Proteomes" id="UP000567885"/>
    </source>
</evidence>
<dbReference type="Pfam" id="PF12796">
    <property type="entry name" value="Ank_2"/>
    <property type="match status" value="4"/>
</dbReference>
<dbReference type="SUPFAM" id="SSF52540">
    <property type="entry name" value="P-loop containing nucleoside triphosphate hydrolases"/>
    <property type="match status" value="1"/>
</dbReference>
<dbReference type="SUPFAM" id="SSF48403">
    <property type="entry name" value="Ankyrin repeat"/>
    <property type="match status" value="4"/>
</dbReference>
<organism evidence="5 6">
    <name type="scientific">Fusarium heterosporum</name>
    <dbReference type="NCBI Taxonomy" id="42747"/>
    <lineage>
        <taxon>Eukaryota</taxon>
        <taxon>Fungi</taxon>
        <taxon>Dikarya</taxon>
        <taxon>Ascomycota</taxon>
        <taxon>Pezizomycotina</taxon>
        <taxon>Sordariomycetes</taxon>
        <taxon>Hypocreomycetidae</taxon>
        <taxon>Hypocreales</taxon>
        <taxon>Nectriaceae</taxon>
        <taxon>Fusarium</taxon>
        <taxon>Fusarium heterosporum species complex</taxon>
    </lineage>
</organism>
<dbReference type="PRINTS" id="PR01415">
    <property type="entry name" value="ANKYRIN"/>
</dbReference>
<dbReference type="Pfam" id="PF13637">
    <property type="entry name" value="Ank_4"/>
    <property type="match status" value="1"/>
</dbReference>
<dbReference type="PANTHER" id="PTHR24198:SF165">
    <property type="entry name" value="ANKYRIN REPEAT-CONTAINING PROTEIN-RELATED"/>
    <property type="match status" value="1"/>
</dbReference>
<keyword evidence="6" id="KW-1185">Reference proteome</keyword>
<dbReference type="OrthoDB" id="21416at2759"/>
<feature type="repeat" description="ANK" evidence="3">
    <location>
        <begin position="551"/>
        <end position="580"/>
    </location>
</feature>
<sequence>MPRSVNTADEYDFVEHNDTALSPETIVQLRQWLQPTDYLAESGEYRRHLLSQAPGTGLWICETEEYRRWHDSPDHGSLWIKGVPGAGKSVTAASLIQHLRTTENCPVLFFFFRNIVAANFSPRALIQDWLAQLLPFSAKLQFALQPRLATDLSETSDNDLIQLFLDGVSCVPKLYCVGDALDEMSTDNTPFLKKLNSLASYRPQSLKFLMTSRPKQYLQSTLRDSSIVHISLQQRLVDADILSYLKHRFELALNSQRHRDLKQDIIEMVTRKSQGLFLYAKLTMDQVEDSLLSDGPIEVATLESSLPLGLEQTYTSMLAKQRREQGITVDVQVIVLEAVTHSSRPLRLSEVSSLVRCVRPDIIEPSSSKRLIATSCGPLIEILEDETLQVIHHSFTEFLRGDTRNAAAVVASDFPIIDSVQAHKHMTFNCLQYLQSGALLLEAEKSGAVEIDASITFEPPKHLVDPHEKFYKPADNNDPFEYRQARLAHPFLNYAVENWSYHASFYDVEDEEFFQAIIEFLRPDSLSFLRWLVIQWGSTSRRKGSREGIPTPLHLAAFAGLSELASRLLHGGYSASTADAQERTPLHWAAANGHDKLAALLIKFGADPDAADGRGVKPIHLAALKNHVEVVTTLLKAGVKPNTPKTKNDHVGRFVSGEILTEGQCALLYVSRAGHTETLMAMIPYCDLQMLQQLLVKSLSADAMFEGATALFITCHVTSVKCAEALIKAGADPQKLSKWTPRTIRCGHTFSERYESAPIHWLVGSWNIENDSDSRSILKQLIKAGADIDQPNGEGRTALINAADYSRPYSDQHGVCNPAVKALIEAGANIKADTDRGWNVLHPVVKYSKDLEVIKLLVECGCDLHEKTPDGWTALMFAVDKGNRRTIDTDEATLQIVEYLLDHGADPSTKASSGNSALSLSMHLGVNIFKLLISRCDDEEEKRRCWFDLASARAHMFEQLLEVLLAEGFDMETRRDNGNTLFLDCLGGSKFKLPILRKHGAQTNVKDGCGNNAMFVLCNNATREPETLKTFCGEGVDPFETNNDGSNLLHLVSGWYTGEEEHAAILLWLVGLGIPVNATNGKGDTPLHIYQRRSYHGVGEHFLDVLNSRGEVDFQIRDSDGLSPLHLAVMRSEAEVLKLLSVGADPNFLTSDSQSILHLACRARKANIVAEILHLCEDIDIDQQDELGRTPLHYACSSGEPETVAWLLKYGASIYIKASDGSGVFHACADIGTEQCMWNIKGKRSEWLRSAIDPLRPGNTADDWRPWYRTIYRPPEVSIRRKESPGVTTILEILLQSGADVVGLDAQRALDRALFTGCASFAEVFLDNEDLFKRMTSAKSAERGDETDRLQLMQQRMRVQMQLMRPRSCLDVMRKDVASFKELLENPDTYLSLLSVDDTVQLIEECLETDPSLITTFKLVWRLTRPSICQVIDHLAVLKRVPSLVKRHSNYESTRFITEKLNLDHSWPDDISATTALGGACSQEHSNILTLKVLIEDLQVDPNVRFSVYRKDEDTSEIVPGGTALHVLTSADHFWQMKGLEYLLDNGANIDAVDENGATPLHTAAKGSVSRCHATNGLWGSLAVKTLLDHGADINMLDDSGLSALHKASASPESTRELLNRGIDATLGAKSPLFSAIFDQNVETLDILLDHGMSPDAIDETRNSNDVYYYLGTSRRVCPLLCAAYAEQDNRYIKDNVPLVRTLISREADLYLPLNEEETLIHFMFEWPAYEVTEALLQEPCVSKINFNHLEQHGRTILMAACDWRGTLPGYSTKSRRPQIPRRGQPLQILDFGVDATLVDESGKTALHHLLENPSFPNEVLLEFIDRPEVTPTLFQPDKNGHKPFHYALRTLRPAICEAFLAKGADLLEPDPQGRTALHYIASQCLLQDRNLHDSSRDYREVGKHYFEQCMKLWNKFLSQGGSINVSDHAGNTPLHTYLSMLDSRSTNEGTERCHTDHYEILFPENSEVDIFATNNLGETALHTIASRGSSTQTVKGHDKELFVLMMDKGLDPLKEDSEGRSALDVASAFDKDDIVGLMGRK</sequence>
<dbReference type="Gene3D" id="1.25.40.20">
    <property type="entry name" value="Ankyrin repeat-containing domain"/>
    <property type="match status" value="6"/>
</dbReference>
<dbReference type="InterPro" id="IPR056884">
    <property type="entry name" value="NPHP3-like_N"/>
</dbReference>
<feature type="repeat" description="ANK" evidence="3">
    <location>
        <begin position="1520"/>
        <end position="1555"/>
    </location>
</feature>
<dbReference type="InterPro" id="IPR036770">
    <property type="entry name" value="Ankyrin_rpt-contain_sf"/>
</dbReference>
<accession>A0A8H5T8A1</accession>
<feature type="domain" description="Nephrocystin 3-like N-terminal" evidence="4">
    <location>
        <begin position="55"/>
        <end position="213"/>
    </location>
</feature>
<feature type="repeat" description="ANK" evidence="3">
    <location>
        <begin position="614"/>
        <end position="646"/>
    </location>
</feature>
<reference evidence="5 6" key="1">
    <citation type="submission" date="2020-05" db="EMBL/GenBank/DDBJ databases">
        <title>Identification and distribution of gene clusters putatively required for synthesis of sphingolipid metabolism inhibitors in phylogenetically diverse species of the filamentous fungus Fusarium.</title>
        <authorList>
            <person name="Kim H.-S."/>
            <person name="Busman M."/>
            <person name="Brown D.W."/>
            <person name="Divon H."/>
            <person name="Uhlig S."/>
            <person name="Proctor R.H."/>
        </authorList>
    </citation>
    <scope>NUCLEOTIDE SEQUENCE [LARGE SCALE GENOMIC DNA]</scope>
    <source>
        <strain evidence="5 6">NRRL 20693</strain>
    </source>
</reference>
<evidence type="ECO:0000259" key="4">
    <source>
        <dbReference type="Pfam" id="PF24883"/>
    </source>
</evidence>
<feature type="repeat" description="ANK" evidence="3">
    <location>
        <begin position="1628"/>
        <end position="1660"/>
    </location>
</feature>
<dbReference type="InterPro" id="IPR027417">
    <property type="entry name" value="P-loop_NTPase"/>
</dbReference>
<keyword evidence="1" id="KW-0677">Repeat</keyword>
<evidence type="ECO:0000256" key="1">
    <source>
        <dbReference type="ARBA" id="ARBA00022737"/>
    </source>
</evidence>
<evidence type="ECO:0000256" key="3">
    <source>
        <dbReference type="PROSITE-ProRule" id="PRU00023"/>
    </source>
</evidence>
<dbReference type="EMBL" id="JAAGWQ010000133">
    <property type="protein sequence ID" value="KAF5664455.1"/>
    <property type="molecule type" value="Genomic_DNA"/>
</dbReference>
<proteinExistence type="predicted"/>
<dbReference type="PANTHER" id="PTHR24198">
    <property type="entry name" value="ANKYRIN REPEAT AND PROTEIN KINASE DOMAIN-CONTAINING PROTEIN"/>
    <property type="match status" value="1"/>
</dbReference>
<keyword evidence="2 3" id="KW-0040">ANK repeat</keyword>
<dbReference type="Gene3D" id="3.40.50.300">
    <property type="entry name" value="P-loop containing nucleotide triphosphate hydrolases"/>
    <property type="match status" value="1"/>
</dbReference>
<dbReference type="InterPro" id="IPR002110">
    <property type="entry name" value="Ankyrin_rpt"/>
</dbReference>
<dbReference type="SMART" id="SM00248">
    <property type="entry name" value="ANK"/>
    <property type="match status" value="23"/>
</dbReference>
<dbReference type="Pfam" id="PF24883">
    <property type="entry name" value="NPHP3_N"/>
    <property type="match status" value="1"/>
</dbReference>
<feature type="repeat" description="ANK" evidence="3">
    <location>
        <begin position="1556"/>
        <end position="1599"/>
    </location>
</feature>
<feature type="repeat" description="ANK" evidence="3">
    <location>
        <begin position="581"/>
        <end position="613"/>
    </location>
</feature>
<dbReference type="PROSITE" id="PS50088">
    <property type="entry name" value="ANK_REPEAT"/>
    <property type="match status" value="9"/>
</dbReference>
<feature type="repeat" description="ANK" evidence="3">
    <location>
        <begin position="870"/>
        <end position="912"/>
    </location>
</feature>